<comment type="similarity">
    <text evidence="2">Belongs to the bacterial solute-binding protein SsuA/TauA family.</text>
</comment>
<proteinExistence type="inferred from homology"/>
<gene>
    <name evidence="6" type="ORF">QLQ12_37540</name>
</gene>
<keyword evidence="7" id="KW-1185">Reference proteome</keyword>
<dbReference type="InterPro" id="IPR015168">
    <property type="entry name" value="SsuA/THI5"/>
</dbReference>
<reference evidence="6 7" key="1">
    <citation type="submission" date="2023-05" db="EMBL/GenBank/DDBJ databases">
        <title>Actinoplanes sp. NEAU-A12 genome sequencing.</title>
        <authorList>
            <person name="Wang Z.-S."/>
        </authorList>
    </citation>
    <scope>NUCLEOTIDE SEQUENCE [LARGE SCALE GENOMIC DNA]</scope>
    <source>
        <strain evidence="6 7">NEAU-A12</strain>
    </source>
</reference>
<dbReference type="Gene3D" id="3.40.190.10">
    <property type="entry name" value="Periplasmic binding protein-like II"/>
    <property type="match status" value="2"/>
</dbReference>
<comment type="subcellular location">
    <subcellularLocation>
        <location evidence="1">Periplasm</location>
    </subcellularLocation>
</comment>
<keyword evidence="3 4" id="KW-0732">Signal</keyword>
<protein>
    <submittedName>
        <fullName evidence="6">ABC transporter substrate-binding protein</fullName>
    </submittedName>
</protein>
<evidence type="ECO:0000256" key="2">
    <source>
        <dbReference type="ARBA" id="ARBA00010742"/>
    </source>
</evidence>
<feature type="signal peptide" evidence="4">
    <location>
        <begin position="1"/>
        <end position="25"/>
    </location>
</feature>
<accession>A0ABT6WX45</accession>
<evidence type="ECO:0000313" key="6">
    <source>
        <dbReference type="EMBL" id="MDI6104312.1"/>
    </source>
</evidence>
<feature type="domain" description="SsuA/THI5-like" evidence="5">
    <location>
        <begin position="60"/>
        <end position="261"/>
    </location>
</feature>
<dbReference type="PANTHER" id="PTHR30024">
    <property type="entry name" value="ALIPHATIC SULFONATES-BINDING PROTEIN-RELATED"/>
    <property type="match status" value="1"/>
</dbReference>
<feature type="chain" id="PRO_5045293183" evidence="4">
    <location>
        <begin position="26"/>
        <end position="339"/>
    </location>
</feature>
<evidence type="ECO:0000256" key="4">
    <source>
        <dbReference type="SAM" id="SignalP"/>
    </source>
</evidence>
<comment type="caution">
    <text evidence="6">The sequence shown here is derived from an EMBL/GenBank/DDBJ whole genome shotgun (WGS) entry which is preliminary data.</text>
</comment>
<evidence type="ECO:0000313" key="7">
    <source>
        <dbReference type="Proteomes" id="UP001241758"/>
    </source>
</evidence>
<dbReference type="Proteomes" id="UP001241758">
    <property type="component" value="Unassembled WGS sequence"/>
</dbReference>
<organism evidence="6 7">
    <name type="scientific">Actinoplanes sandaracinus</name>
    <dbReference type="NCBI Taxonomy" id="3045177"/>
    <lineage>
        <taxon>Bacteria</taxon>
        <taxon>Bacillati</taxon>
        <taxon>Actinomycetota</taxon>
        <taxon>Actinomycetes</taxon>
        <taxon>Micromonosporales</taxon>
        <taxon>Micromonosporaceae</taxon>
        <taxon>Actinoplanes</taxon>
    </lineage>
</organism>
<dbReference type="Pfam" id="PF09084">
    <property type="entry name" value="NMT1"/>
    <property type="match status" value="1"/>
</dbReference>
<dbReference type="RefSeq" id="WP_282765676.1">
    <property type="nucleotide sequence ID" value="NZ_JASCTH010000032.1"/>
</dbReference>
<evidence type="ECO:0000259" key="5">
    <source>
        <dbReference type="Pfam" id="PF09084"/>
    </source>
</evidence>
<sequence length="339" mass="35602">MNSRSLVPRRLLAVLGSVLVGFGLAACNSDVPSSSGDANPARVSMGTQAWIGYGPWHIVKEKGFDKNHGIDLDLVNFNTDADLSSAFAAGRLQAGNAATNTVAQFLKAGQPRTIVLFEDTSRTADAILARPDIRSVADLRGKKVAFEEGTTSDILLRHALSTAGLGMDDIKVVPTPASDAGSALISGGVDAAVTYEPYISALRRQDSEVAPIFTAGDKPGLISDTLTVNTEWAKKNPAVVSDLLLAWNDAVMYYREHKQEAQAIIAKGVGVDVADLTTSFDGVDFYDLQQSNTYLTKEFPETASVIEKVLSSTADESASGVSIAGAVDTSYGAKAGGAN</sequence>
<dbReference type="PROSITE" id="PS51257">
    <property type="entry name" value="PROKAR_LIPOPROTEIN"/>
    <property type="match status" value="1"/>
</dbReference>
<dbReference type="PANTHER" id="PTHR30024:SF47">
    <property type="entry name" value="TAURINE-BINDING PERIPLASMIC PROTEIN"/>
    <property type="match status" value="1"/>
</dbReference>
<name>A0ABT6WX45_9ACTN</name>
<dbReference type="EMBL" id="JASCTH010000032">
    <property type="protein sequence ID" value="MDI6104312.1"/>
    <property type="molecule type" value="Genomic_DNA"/>
</dbReference>
<evidence type="ECO:0000256" key="1">
    <source>
        <dbReference type="ARBA" id="ARBA00004418"/>
    </source>
</evidence>
<dbReference type="SUPFAM" id="SSF53850">
    <property type="entry name" value="Periplasmic binding protein-like II"/>
    <property type="match status" value="1"/>
</dbReference>
<evidence type="ECO:0000256" key="3">
    <source>
        <dbReference type="ARBA" id="ARBA00022729"/>
    </source>
</evidence>